<evidence type="ECO:0000313" key="2">
    <source>
        <dbReference type="Proteomes" id="UP000000311"/>
    </source>
</evidence>
<gene>
    <name evidence="1" type="ORF">EAG_14441</name>
</gene>
<keyword evidence="2" id="KW-1185">Reference proteome</keyword>
<dbReference type="InParanoid" id="E2ANM0"/>
<dbReference type="Proteomes" id="UP000000311">
    <property type="component" value="Unassembled WGS sequence"/>
</dbReference>
<name>E2ANM0_CAMFO</name>
<sequence length="164" mass="18709">MKKPFWPNDAPKHHYIADQVLPEKQISQQIARGELSSKLYLISHLDIRQSTIFVLEENESRKTSSGFLLRGVLELFFYANRLALLPIIEIRDFHAALGPSGSSPPLIFLAVSRLCGFEVRQEVSLEVLVLHNIFWSLASMLARFSSALHSNLHVTANFYLTFKR</sequence>
<protein>
    <submittedName>
        <fullName evidence="1">Uncharacterized protein</fullName>
    </submittedName>
</protein>
<dbReference type="AlphaFoldDB" id="E2ANM0"/>
<evidence type="ECO:0000313" key="1">
    <source>
        <dbReference type="EMBL" id="EFN64966.1"/>
    </source>
</evidence>
<dbReference type="EMBL" id="GL441256">
    <property type="protein sequence ID" value="EFN64966.1"/>
    <property type="molecule type" value="Genomic_DNA"/>
</dbReference>
<organism evidence="2">
    <name type="scientific">Camponotus floridanus</name>
    <name type="common">Florida carpenter ant</name>
    <dbReference type="NCBI Taxonomy" id="104421"/>
    <lineage>
        <taxon>Eukaryota</taxon>
        <taxon>Metazoa</taxon>
        <taxon>Ecdysozoa</taxon>
        <taxon>Arthropoda</taxon>
        <taxon>Hexapoda</taxon>
        <taxon>Insecta</taxon>
        <taxon>Pterygota</taxon>
        <taxon>Neoptera</taxon>
        <taxon>Endopterygota</taxon>
        <taxon>Hymenoptera</taxon>
        <taxon>Apocrita</taxon>
        <taxon>Aculeata</taxon>
        <taxon>Formicoidea</taxon>
        <taxon>Formicidae</taxon>
        <taxon>Formicinae</taxon>
        <taxon>Camponotus</taxon>
    </lineage>
</organism>
<accession>E2ANM0</accession>
<proteinExistence type="predicted"/>
<reference evidence="1 2" key="1">
    <citation type="journal article" date="2010" name="Science">
        <title>Genomic comparison of the ants Camponotus floridanus and Harpegnathos saltator.</title>
        <authorList>
            <person name="Bonasio R."/>
            <person name="Zhang G."/>
            <person name="Ye C."/>
            <person name="Mutti N.S."/>
            <person name="Fang X."/>
            <person name="Qin N."/>
            <person name="Donahue G."/>
            <person name="Yang P."/>
            <person name="Li Q."/>
            <person name="Li C."/>
            <person name="Zhang P."/>
            <person name="Huang Z."/>
            <person name="Berger S.L."/>
            <person name="Reinberg D."/>
            <person name="Wang J."/>
            <person name="Liebig J."/>
        </authorList>
    </citation>
    <scope>NUCLEOTIDE SEQUENCE [LARGE SCALE GENOMIC DNA]</scope>
    <source>
        <strain evidence="2">C129</strain>
    </source>
</reference>